<organism evidence="2 3">
    <name type="scientific">Croceitalea marina</name>
    <dbReference type="NCBI Taxonomy" id="1775166"/>
    <lineage>
        <taxon>Bacteria</taxon>
        <taxon>Pseudomonadati</taxon>
        <taxon>Bacteroidota</taxon>
        <taxon>Flavobacteriia</taxon>
        <taxon>Flavobacteriales</taxon>
        <taxon>Flavobacteriaceae</taxon>
        <taxon>Croceitalea</taxon>
    </lineage>
</organism>
<gene>
    <name evidence="2" type="ORF">ACFSQJ_14280</name>
</gene>
<comment type="caution">
    <text evidence="2">The sequence shown here is derived from an EMBL/GenBank/DDBJ whole genome shotgun (WGS) entry which is preliminary data.</text>
</comment>
<evidence type="ECO:0000259" key="1">
    <source>
        <dbReference type="PROSITE" id="PS51352"/>
    </source>
</evidence>
<dbReference type="RefSeq" id="WP_377767651.1">
    <property type="nucleotide sequence ID" value="NZ_JBHULB010000048.1"/>
</dbReference>
<dbReference type="InterPro" id="IPR050553">
    <property type="entry name" value="Thioredoxin_ResA/DsbE_sf"/>
</dbReference>
<proteinExistence type="predicted"/>
<dbReference type="Gene3D" id="3.40.30.10">
    <property type="entry name" value="Glutaredoxin"/>
    <property type="match status" value="1"/>
</dbReference>
<evidence type="ECO:0000313" key="2">
    <source>
        <dbReference type="EMBL" id="MFD2588110.1"/>
    </source>
</evidence>
<dbReference type="InterPro" id="IPR013766">
    <property type="entry name" value="Thioredoxin_domain"/>
</dbReference>
<protein>
    <submittedName>
        <fullName evidence="2">TlpA family protein disulfide reductase</fullName>
    </submittedName>
</protein>
<accession>A0ABW5MXQ9</accession>
<dbReference type="InterPro" id="IPR013740">
    <property type="entry name" value="Redoxin"/>
</dbReference>
<name>A0ABW5MXQ9_9FLAO</name>
<dbReference type="Pfam" id="PF08534">
    <property type="entry name" value="Redoxin"/>
    <property type="match status" value="1"/>
</dbReference>
<evidence type="ECO:0000313" key="3">
    <source>
        <dbReference type="Proteomes" id="UP001597526"/>
    </source>
</evidence>
<dbReference type="SUPFAM" id="SSF52833">
    <property type="entry name" value="Thioredoxin-like"/>
    <property type="match status" value="1"/>
</dbReference>
<sequence length="396" mass="46523">MRKAIYLVFFLTTISIYSQDSDIQILQKIISKLNDIESVFYTSKFEGNESRVTYINSDDEIFFDFTQTAEYSTPRYFIKNKDAELIFNGKHHIQSLNKEKLIVTRGSRNPNNPLLLTLYPIIKLLPQLINNKSVEIERKDDFILNGQDNYVFEISLKNSVIDWEKLRINTFDKADANYNKYSLIINKSDYIPRKIIMPNGPSGTLSRTVENLNFNYKIDNKIWTGALLSKEYKRITFEDYLKQMQQKMILQSKENITETEKQKIGEWKIPNLENDKLVDFSKFKGNVVLLEFWFKFCGPCVKAVPELNALREKYKINKFLLYGVEFREDFPKENLQEYVSKIKINYPVLYKGKELANTYSVQAAPTFMIIDKKGNVVYLESGFDKEKIERVIKDNL</sequence>
<dbReference type="CDD" id="cd02966">
    <property type="entry name" value="TlpA_like_family"/>
    <property type="match status" value="1"/>
</dbReference>
<dbReference type="PROSITE" id="PS51352">
    <property type="entry name" value="THIOREDOXIN_2"/>
    <property type="match status" value="1"/>
</dbReference>
<feature type="domain" description="Thioredoxin" evidence="1">
    <location>
        <begin position="258"/>
        <end position="396"/>
    </location>
</feature>
<dbReference type="PANTHER" id="PTHR42852">
    <property type="entry name" value="THIOL:DISULFIDE INTERCHANGE PROTEIN DSBE"/>
    <property type="match status" value="1"/>
</dbReference>
<keyword evidence="3" id="KW-1185">Reference proteome</keyword>
<dbReference type="PANTHER" id="PTHR42852:SF18">
    <property type="entry name" value="CHROMOSOME UNDETERMINED SCAFFOLD_47, WHOLE GENOME SHOTGUN SEQUENCE"/>
    <property type="match status" value="1"/>
</dbReference>
<reference evidence="3" key="1">
    <citation type="journal article" date="2019" name="Int. J. Syst. Evol. Microbiol.">
        <title>The Global Catalogue of Microorganisms (GCM) 10K type strain sequencing project: providing services to taxonomists for standard genome sequencing and annotation.</title>
        <authorList>
            <consortium name="The Broad Institute Genomics Platform"/>
            <consortium name="The Broad Institute Genome Sequencing Center for Infectious Disease"/>
            <person name="Wu L."/>
            <person name="Ma J."/>
        </authorList>
    </citation>
    <scope>NUCLEOTIDE SEQUENCE [LARGE SCALE GENOMIC DNA]</scope>
    <source>
        <strain evidence="3">KCTC 52368</strain>
    </source>
</reference>
<dbReference type="EMBL" id="JBHULB010000048">
    <property type="protein sequence ID" value="MFD2588110.1"/>
    <property type="molecule type" value="Genomic_DNA"/>
</dbReference>
<dbReference type="Proteomes" id="UP001597526">
    <property type="component" value="Unassembled WGS sequence"/>
</dbReference>
<dbReference type="InterPro" id="IPR036249">
    <property type="entry name" value="Thioredoxin-like_sf"/>
</dbReference>